<keyword evidence="4" id="KW-0687">Ribonucleoprotein</keyword>
<accession>A0A7W8EN55</accession>
<dbReference type="InterPro" id="IPR050832">
    <property type="entry name" value="Bact_Acetyltransf"/>
</dbReference>
<keyword evidence="5" id="KW-1185">Reference proteome</keyword>
<evidence type="ECO:0000259" key="3">
    <source>
        <dbReference type="PROSITE" id="PS51186"/>
    </source>
</evidence>
<proteinExistence type="predicted"/>
<dbReference type="GO" id="GO:0005840">
    <property type="term" value="C:ribosome"/>
    <property type="evidence" value="ECO:0007669"/>
    <property type="project" value="UniProtKB-KW"/>
</dbReference>
<reference evidence="4 5" key="1">
    <citation type="submission" date="2020-08" db="EMBL/GenBank/DDBJ databases">
        <title>Genomic Encyclopedia of Type Strains, Phase IV (KMG-IV): sequencing the most valuable type-strain genomes for metagenomic binning, comparative biology and taxonomic classification.</title>
        <authorList>
            <person name="Goeker M."/>
        </authorList>
    </citation>
    <scope>NUCLEOTIDE SEQUENCE [LARGE SCALE GENOMIC DNA]</scope>
    <source>
        <strain evidence="4 5">DSM 25620</strain>
    </source>
</reference>
<dbReference type="CDD" id="cd04301">
    <property type="entry name" value="NAT_SF"/>
    <property type="match status" value="1"/>
</dbReference>
<evidence type="ECO:0000256" key="2">
    <source>
        <dbReference type="ARBA" id="ARBA00023315"/>
    </source>
</evidence>
<dbReference type="SUPFAM" id="SSF55729">
    <property type="entry name" value="Acyl-CoA N-acyltransferases (Nat)"/>
    <property type="match status" value="1"/>
</dbReference>
<dbReference type="GO" id="GO:0016747">
    <property type="term" value="F:acyltransferase activity, transferring groups other than amino-acyl groups"/>
    <property type="evidence" value="ECO:0007669"/>
    <property type="project" value="InterPro"/>
</dbReference>
<comment type="caution">
    <text evidence="4">The sequence shown here is derived from an EMBL/GenBank/DDBJ whole genome shotgun (WGS) entry which is preliminary data.</text>
</comment>
<dbReference type="PROSITE" id="PS51186">
    <property type="entry name" value="GNAT"/>
    <property type="match status" value="1"/>
</dbReference>
<keyword evidence="4" id="KW-0689">Ribosomal protein</keyword>
<keyword evidence="1" id="KW-0808">Transferase</keyword>
<dbReference type="Proteomes" id="UP000531231">
    <property type="component" value="Unassembled WGS sequence"/>
</dbReference>
<sequence length="174" mass="18893">MTGFEIKPLPYDNRHIAQLRDLLVETVASGGSVSFMHPLEPETAEAFWEGAMNSAQSGERIILGAFDGEKLAGTVSLVLVQTANQPHRAEISKLMTSVSCRGRGVATLLMQAAEALALQHGRTHLMLDTASDSLAVSVYERLGFKRVGEVPNFALDPFGTLTGTIYFWKDLKSV</sequence>
<evidence type="ECO:0000313" key="4">
    <source>
        <dbReference type="EMBL" id="MBB5091110.1"/>
    </source>
</evidence>
<dbReference type="Pfam" id="PF00583">
    <property type="entry name" value="Acetyltransf_1"/>
    <property type="match status" value="1"/>
</dbReference>
<keyword evidence="2" id="KW-0012">Acyltransferase</keyword>
<dbReference type="RefSeq" id="WP_151159081.1">
    <property type="nucleotide sequence ID" value="NZ_JACHIL010000002.1"/>
</dbReference>
<name>A0A7W8EN55_9HYPH</name>
<protein>
    <submittedName>
        <fullName evidence="4">Ribosomal protein S18 acetylase RimI-like enzyme</fullName>
    </submittedName>
</protein>
<dbReference type="PANTHER" id="PTHR43877">
    <property type="entry name" value="AMINOALKYLPHOSPHONATE N-ACETYLTRANSFERASE-RELATED-RELATED"/>
    <property type="match status" value="1"/>
</dbReference>
<dbReference type="InterPro" id="IPR016181">
    <property type="entry name" value="Acyl_CoA_acyltransferase"/>
</dbReference>
<gene>
    <name evidence="4" type="ORF">HNQ68_001634</name>
</gene>
<dbReference type="Gene3D" id="3.40.630.30">
    <property type="match status" value="1"/>
</dbReference>
<organism evidence="4 5">
    <name type="scientific">Pseudochrobactrum saccharolyticum</name>
    <dbReference type="NCBI Taxonomy" id="354352"/>
    <lineage>
        <taxon>Bacteria</taxon>
        <taxon>Pseudomonadati</taxon>
        <taxon>Pseudomonadota</taxon>
        <taxon>Alphaproteobacteria</taxon>
        <taxon>Hyphomicrobiales</taxon>
        <taxon>Brucellaceae</taxon>
        <taxon>Pseudochrobactrum</taxon>
    </lineage>
</organism>
<dbReference type="AlphaFoldDB" id="A0A7W8EN55"/>
<evidence type="ECO:0000256" key="1">
    <source>
        <dbReference type="ARBA" id="ARBA00022679"/>
    </source>
</evidence>
<evidence type="ECO:0000313" key="5">
    <source>
        <dbReference type="Proteomes" id="UP000531231"/>
    </source>
</evidence>
<dbReference type="InterPro" id="IPR000182">
    <property type="entry name" value="GNAT_dom"/>
</dbReference>
<dbReference type="EMBL" id="JACHIL010000002">
    <property type="protein sequence ID" value="MBB5091110.1"/>
    <property type="molecule type" value="Genomic_DNA"/>
</dbReference>
<feature type="domain" description="N-acetyltransferase" evidence="3">
    <location>
        <begin position="4"/>
        <end position="172"/>
    </location>
</feature>